<dbReference type="InterPro" id="IPR012480">
    <property type="entry name" value="Hepar_II_III_C"/>
</dbReference>
<keyword evidence="3" id="KW-0574">Periplasm</keyword>
<dbReference type="SUPFAM" id="SSF48230">
    <property type="entry name" value="Chondroitin AC/alginate lyase"/>
    <property type="match status" value="1"/>
</dbReference>
<dbReference type="Pfam" id="PF16332">
    <property type="entry name" value="DUF4962"/>
    <property type="match status" value="1"/>
</dbReference>
<dbReference type="PANTHER" id="PTHR39210:SF1">
    <property type="entry name" value="HEPARIN-SULFATE LYASE"/>
    <property type="match status" value="1"/>
</dbReference>
<gene>
    <name evidence="8" type="ORF">DQG23_34215</name>
</gene>
<reference evidence="8 9" key="1">
    <citation type="journal article" date="2009" name="Int. J. Syst. Evol. Microbiol.">
        <title>Paenibacillus contaminans sp. nov., isolated from a contaminated laboratory plate.</title>
        <authorList>
            <person name="Chou J.H."/>
            <person name="Lee J.H."/>
            <person name="Lin M.C."/>
            <person name="Chang P.S."/>
            <person name="Arun A.B."/>
            <person name="Young C.C."/>
            <person name="Chen W.M."/>
        </authorList>
    </citation>
    <scope>NUCLEOTIDE SEQUENCE [LARGE SCALE GENOMIC DNA]</scope>
    <source>
        <strain evidence="8 9">CKOBP-6</strain>
    </source>
</reference>
<dbReference type="RefSeq" id="WP_113035528.1">
    <property type="nucleotide sequence ID" value="NZ_QMFB01000032.1"/>
</dbReference>
<evidence type="ECO:0000256" key="3">
    <source>
        <dbReference type="ARBA" id="ARBA00022764"/>
    </source>
</evidence>
<evidence type="ECO:0000256" key="1">
    <source>
        <dbReference type="ARBA" id="ARBA00004418"/>
    </source>
</evidence>
<dbReference type="GO" id="GO:0016798">
    <property type="term" value="F:hydrolase activity, acting on glycosyl bonds"/>
    <property type="evidence" value="ECO:0007669"/>
    <property type="project" value="InterPro"/>
</dbReference>
<dbReference type="InterPro" id="IPR005084">
    <property type="entry name" value="CBM6"/>
</dbReference>
<accession>A0A329LYV4</accession>
<proteinExistence type="predicted"/>
<evidence type="ECO:0000313" key="8">
    <source>
        <dbReference type="EMBL" id="RAV12638.1"/>
    </source>
</evidence>
<dbReference type="Gene3D" id="2.70.98.70">
    <property type="match status" value="1"/>
</dbReference>
<evidence type="ECO:0000259" key="7">
    <source>
        <dbReference type="PROSITE" id="PS51175"/>
    </source>
</evidence>
<feature type="chain" id="PRO_5016434133" description="CBM6 domain-containing protein" evidence="6">
    <location>
        <begin position="29"/>
        <end position="1243"/>
    </location>
</feature>
<dbReference type="Pfam" id="PF07940">
    <property type="entry name" value="Hepar_II_III_C"/>
    <property type="match status" value="1"/>
</dbReference>
<dbReference type="Gene3D" id="2.60.120.260">
    <property type="entry name" value="Galactose-binding domain-like"/>
    <property type="match status" value="3"/>
</dbReference>
<dbReference type="InterPro" id="IPR003305">
    <property type="entry name" value="CenC_carb-bd"/>
</dbReference>
<dbReference type="EMBL" id="QMFB01000032">
    <property type="protein sequence ID" value="RAV12638.1"/>
    <property type="molecule type" value="Genomic_DNA"/>
</dbReference>
<dbReference type="GO" id="GO:0030246">
    <property type="term" value="F:carbohydrate binding"/>
    <property type="evidence" value="ECO:0007669"/>
    <property type="project" value="InterPro"/>
</dbReference>
<organism evidence="8 9">
    <name type="scientific">Paenibacillus contaminans</name>
    <dbReference type="NCBI Taxonomy" id="450362"/>
    <lineage>
        <taxon>Bacteria</taxon>
        <taxon>Bacillati</taxon>
        <taxon>Bacillota</taxon>
        <taxon>Bacilli</taxon>
        <taxon>Bacillales</taxon>
        <taxon>Paenibacillaceae</taxon>
        <taxon>Paenibacillus</taxon>
    </lineage>
</organism>
<dbReference type="InterPro" id="IPR032518">
    <property type="entry name" value="HepII_N"/>
</dbReference>
<dbReference type="Pfam" id="PF02018">
    <property type="entry name" value="CBM_4_9"/>
    <property type="match status" value="1"/>
</dbReference>
<keyword evidence="4" id="KW-0378">Hydrolase</keyword>
<feature type="signal peptide" evidence="6">
    <location>
        <begin position="1"/>
        <end position="28"/>
    </location>
</feature>
<protein>
    <recommendedName>
        <fullName evidence="7">CBM6 domain-containing protein</fullName>
    </recommendedName>
</protein>
<evidence type="ECO:0000256" key="6">
    <source>
        <dbReference type="SAM" id="SignalP"/>
    </source>
</evidence>
<feature type="domain" description="CBM6" evidence="7">
    <location>
        <begin position="941"/>
        <end position="1072"/>
    </location>
</feature>
<keyword evidence="9" id="KW-1185">Reference proteome</keyword>
<dbReference type="InterPro" id="IPR008979">
    <property type="entry name" value="Galactose-bd-like_sf"/>
</dbReference>
<evidence type="ECO:0000256" key="4">
    <source>
        <dbReference type="ARBA" id="ARBA00022801"/>
    </source>
</evidence>
<dbReference type="PANTHER" id="PTHR39210">
    <property type="entry name" value="HEPARIN-SULFATE LYASE"/>
    <property type="match status" value="1"/>
</dbReference>
<evidence type="ECO:0000256" key="2">
    <source>
        <dbReference type="ARBA" id="ARBA00022729"/>
    </source>
</evidence>
<dbReference type="Proteomes" id="UP000250369">
    <property type="component" value="Unassembled WGS sequence"/>
</dbReference>
<dbReference type="OrthoDB" id="2532982at2"/>
<dbReference type="InterPro" id="IPR008929">
    <property type="entry name" value="Chondroitin_lyas"/>
</dbReference>
<keyword evidence="5" id="KW-0456">Lyase</keyword>
<evidence type="ECO:0000256" key="5">
    <source>
        <dbReference type="ARBA" id="ARBA00023239"/>
    </source>
</evidence>
<name>A0A329LYV4_9BACL</name>
<dbReference type="PROSITE" id="PS51175">
    <property type="entry name" value="CBM6"/>
    <property type="match status" value="1"/>
</dbReference>
<comment type="caution">
    <text evidence="8">The sequence shown here is derived from an EMBL/GenBank/DDBJ whole genome shotgun (WGS) entry which is preliminary data.</text>
</comment>
<keyword evidence="2 6" id="KW-0732">Signal</keyword>
<dbReference type="SUPFAM" id="SSF49785">
    <property type="entry name" value="Galactose-binding domain-like"/>
    <property type="match status" value="2"/>
</dbReference>
<dbReference type="GO" id="GO:0042597">
    <property type="term" value="C:periplasmic space"/>
    <property type="evidence" value="ECO:0007669"/>
    <property type="project" value="UniProtKB-SubCell"/>
</dbReference>
<comment type="subcellular location">
    <subcellularLocation>
        <location evidence="1">Periplasm</location>
    </subcellularLocation>
</comment>
<dbReference type="Gene3D" id="1.50.10.100">
    <property type="entry name" value="Chondroitin AC/alginate lyase"/>
    <property type="match status" value="1"/>
</dbReference>
<evidence type="ECO:0000313" key="9">
    <source>
        <dbReference type="Proteomes" id="UP000250369"/>
    </source>
</evidence>
<dbReference type="GO" id="GO:0016829">
    <property type="term" value="F:lyase activity"/>
    <property type="evidence" value="ECO:0007669"/>
    <property type="project" value="UniProtKB-KW"/>
</dbReference>
<sequence>MRWGKTSINRLMAVILIFSLLNAGAYGAASANGGAPELLLNPGFEEAASGMPAQWVLYAGGAGSVSVNEGSGYVREGNRSVKISDPSNAESVGLRSANIPVTPGISYSASVYSYNTQGVSELYLEYWNSSGVRIDVQTAIQTSQNAWGELAITRAAPSGAAYATLLLYLHVTNVGTAYFDDASLTVADANLGFETVSGSKPAGWADLDSGTSIQSVTDTVYSGTYAVRLDDPSAVYSAGLRSAKLPVESGKLYEASVYSYNLSGESQLYLEYWDSTNTRIGVSIGTNSDDHQWSKTVIQQPAPAGAVYATLLLYLHGTNVGSSYFDEASFGLAPPDPVREFPLVAADHPRLYFTDASLPSVRANAANAVDAFFGKTGKQLWDELEGTANGYLTESSFSVTYYGGHVVTYPLPPVQPSPMPNPPGFNEGVYPYWTLMSRGVEMRLETLSLAYAVTEDEDYAAKAKAYMLAVADWDTWTDPTYSCAGTTCLDTAHLTFGVGMAYDILYDLLTETERAAVRAALDAKGLAPLYADVKNKFDHNLQMLRASALASGASAVLGELPDAHKYLTAATDYFQWYLDARMESGQQEGMLYTSYSVDNMIRGLDHLSRVTGLRDYIEHPFFDDFLVRWSNYFLAPGGAGLANFSDSSIANFYSLSMLAVNGWLGNGGAGWYLEETKGGSDTFSQFLFYHPQPPVSEPSSWPRSAVLDEIGWAALRSGWEKEDTLLAFVSNNSRMGHNHYDQNSFQIAVNGSWIAGDPGYQDFTPGAAHDFTVRLGHSTIQVDGMGQSKLGGGSLTTGMLAETYDYVKGSAAGAYDNPKLTKYDRHIVYVNSDYFVMLDDLQANAEHEYDWVLYNGDLYDFSVDGVQASAGQTYQGSELWFTNGKASLQVKFLGDTPLLMKVDKYTGAESYGYYTKVGSGTEAEAHRFLTVLKAKPFQSAGYLQAEDLVPPHATSGKTYSVFNAANRELVFYPADQIGDYITYSVNVDQAGTYSLSTLFIQSPLYGQVQAYVDGQPVGGAFDGYNATVQAAAPFAHGDVTLSAGSHTIQYKVTGKNAGSGNYFIGIDAVSLQPAGSQGPGHLPEALAASLLTGTGATGAEVNRADGSGFTDYVVFKTGSAAYTIAGVASDADQAIVTANASGCCSGFSMTKGTSLAYNGATLLESQQPFNASFAADQTAAHMKGTVETGAVASISIRSAFAPAVTLNGTPLSSSQIAYDASEELVTIEVPAGKHEIVLAQPAP</sequence>
<dbReference type="AlphaFoldDB" id="A0A329LYV4"/>